<evidence type="ECO:0000256" key="3">
    <source>
        <dbReference type="ARBA" id="ARBA00023002"/>
    </source>
</evidence>
<name>A0A179A0U7_9EURO</name>
<dbReference type="PROSITE" id="PS00061">
    <property type="entry name" value="ADH_SHORT"/>
    <property type="match status" value="1"/>
</dbReference>
<gene>
    <name evidence="4" type="ORF">AYL99_01584</name>
</gene>
<proteinExistence type="inferred from homology"/>
<evidence type="ECO:0000313" key="4">
    <source>
        <dbReference type="EMBL" id="OAP65612.1"/>
    </source>
</evidence>
<dbReference type="Proteomes" id="UP000078343">
    <property type="component" value="Unassembled WGS sequence"/>
</dbReference>
<keyword evidence="2" id="KW-0521">NADP</keyword>
<dbReference type="PRINTS" id="PR00081">
    <property type="entry name" value="GDHRDH"/>
</dbReference>
<dbReference type="STRING" id="1367422.A0A179A0U7"/>
<dbReference type="RefSeq" id="XP_018698979.1">
    <property type="nucleotide sequence ID" value="XM_018833100.1"/>
</dbReference>
<dbReference type="PRINTS" id="PR00080">
    <property type="entry name" value="SDRFAMILY"/>
</dbReference>
<sequence length="255" mass="27143">MVLSLFDLSGKTAMVTGGTRGIGQAMAIALAEAGADIVLIQRNATTDNTTQKAIEALGRNCFIEPCELGDKTDVATLVSRVTAKHKINILLNIAGIQRRADAVDYTLDTVEEVLQVNLSSTFVVCRDLGKYWIDNNMTGKIINTASLASFIGSVRIVGYAMSKGGVAQLTKALSNEWAAKGINVNAIAPGYVATDMNIDTRSGDPAYLQSLNDRIPAGRWGTPEDFRGSAVFLASSASDYIHGHILLLDGGFMGR</sequence>
<keyword evidence="3" id="KW-0560">Oxidoreductase</keyword>
<organism evidence="4 5">
    <name type="scientific">Fonsecaea erecta</name>
    <dbReference type="NCBI Taxonomy" id="1367422"/>
    <lineage>
        <taxon>Eukaryota</taxon>
        <taxon>Fungi</taxon>
        <taxon>Dikarya</taxon>
        <taxon>Ascomycota</taxon>
        <taxon>Pezizomycotina</taxon>
        <taxon>Eurotiomycetes</taxon>
        <taxon>Chaetothyriomycetidae</taxon>
        <taxon>Chaetothyriales</taxon>
        <taxon>Herpotrichiellaceae</taxon>
        <taxon>Fonsecaea</taxon>
    </lineage>
</organism>
<dbReference type="OrthoDB" id="294295at2759"/>
<comment type="similarity">
    <text evidence="1">Belongs to the short-chain dehydrogenases/reductases (SDR) family.</text>
</comment>
<dbReference type="InterPro" id="IPR020904">
    <property type="entry name" value="Sc_DH/Rdtase_CS"/>
</dbReference>
<dbReference type="GO" id="GO:0016616">
    <property type="term" value="F:oxidoreductase activity, acting on the CH-OH group of donors, NAD or NADP as acceptor"/>
    <property type="evidence" value="ECO:0007669"/>
    <property type="project" value="TreeGrafter"/>
</dbReference>
<dbReference type="Pfam" id="PF13561">
    <property type="entry name" value="adh_short_C2"/>
    <property type="match status" value="1"/>
</dbReference>
<comment type="caution">
    <text evidence="4">The sequence shown here is derived from an EMBL/GenBank/DDBJ whole genome shotgun (WGS) entry which is preliminary data.</text>
</comment>
<dbReference type="PANTHER" id="PTHR42760">
    <property type="entry name" value="SHORT-CHAIN DEHYDROGENASES/REDUCTASES FAMILY MEMBER"/>
    <property type="match status" value="1"/>
</dbReference>
<evidence type="ECO:0000256" key="2">
    <source>
        <dbReference type="ARBA" id="ARBA00022857"/>
    </source>
</evidence>
<accession>A0A179A0U7</accession>
<dbReference type="Gene3D" id="3.40.50.720">
    <property type="entry name" value="NAD(P)-binding Rossmann-like Domain"/>
    <property type="match status" value="1"/>
</dbReference>
<dbReference type="AlphaFoldDB" id="A0A179A0U7"/>
<dbReference type="FunFam" id="3.40.50.720:FF:000084">
    <property type="entry name" value="Short-chain dehydrogenase reductase"/>
    <property type="match status" value="1"/>
</dbReference>
<dbReference type="GeneID" id="30005754"/>
<dbReference type="SUPFAM" id="SSF51735">
    <property type="entry name" value="NAD(P)-binding Rossmann-fold domains"/>
    <property type="match status" value="1"/>
</dbReference>
<reference evidence="4 5" key="1">
    <citation type="submission" date="2016-04" db="EMBL/GenBank/DDBJ databases">
        <title>Draft genome of Fonsecaea erecta CBS 125763.</title>
        <authorList>
            <person name="Weiss V.A."/>
            <person name="Vicente V.A."/>
            <person name="Raittz R.T."/>
            <person name="Moreno L.F."/>
            <person name="De Souza E.M."/>
            <person name="Pedrosa F.O."/>
            <person name="Steffens M.B."/>
            <person name="Faoro H."/>
            <person name="Tadra-Sfeir M.Z."/>
            <person name="Najafzadeh M.J."/>
            <person name="Felipe M.S."/>
            <person name="Teixeira M."/>
            <person name="Sun J."/>
            <person name="Xi L."/>
            <person name="Gomes R."/>
            <person name="De Azevedo C.M."/>
            <person name="Salgado C.G."/>
            <person name="Da Silva M.B."/>
            <person name="Nascimento M.F."/>
            <person name="Queiroz-Telles F."/>
            <person name="Attili D.S."/>
            <person name="Gorbushina A."/>
        </authorList>
    </citation>
    <scope>NUCLEOTIDE SEQUENCE [LARGE SCALE GENOMIC DNA]</scope>
    <source>
        <strain evidence="4 5">CBS 125763</strain>
    </source>
</reference>
<keyword evidence="5" id="KW-1185">Reference proteome</keyword>
<dbReference type="InterPro" id="IPR002347">
    <property type="entry name" value="SDR_fam"/>
</dbReference>
<protein>
    <submittedName>
        <fullName evidence="4">2-deoxy-D-gluconate 3-dehydrogenase</fullName>
    </submittedName>
</protein>
<evidence type="ECO:0000256" key="1">
    <source>
        <dbReference type="ARBA" id="ARBA00006484"/>
    </source>
</evidence>
<evidence type="ECO:0000313" key="5">
    <source>
        <dbReference type="Proteomes" id="UP000078343"/>
    </source>
</evidence>
<dbReference type="InterPro" id="IPR036291">
    <property type="entry name" value="NAD(P)-bd_dom_sf"/>
</dbReference>
<dbReference type="PANTHER" id="PTHR42760:SF5">
    <property type="entry name" value="2-DEHYDRO-3-DEOXY-D-GLUCONATE 5-DEHYDROGENASE"/>
    <property type="match status" value="1"/>
</dbReference>
<dbReference type="EMBL" id="LVYI01000001">
    <property type="protein sequence ID" value="OAP65612.1"/>
    <property type="molecule type" value="Genomic_DNA"/>
</dbReference>